<protein>
    <recommendedName>
        <fullName evidence="5">HTH gntR-type domain-containing protein</fullName>
    </recommendedName>
</protein>
<gene>
    <name evidence="6" type="ORF">MNBD_ALPHA11-675</name>
</gene>
<evidence type="ECO:0000313" key="6">
    <source>
        <dbReference type="EMBL" id="VAW24682.1"/>
    </source>
</evidence>
<dbReference type="SUPFAM" id="SSF46785">
    <property type="entry name" value="Winged helix' DNA-binding domain"/>
    <property type="match status" value="1"/>
</dbReference>
<dbReference type="EMBL" id="UOEQ01000548">
    <property type="protein sequence ID" value="VAW24682.1"/>
    <property type="molecule type" value="Genomic_DNA"/>
</dbReference>
<keyword evidence="1" id="KW-0663">Pyridoxal phosphate</keyword>
<proteinExistence type="predicted"/>
<dbReference type="InterPro" id="IPR036388">
    <property type="entry name" value="WH-like_DNA-bd_sf"/>
</dbReference>
<dbReference type="GO" id="GO:0003700">
    <property type="term" value="F:DNA-binding transcription factor activity"/>
    <property type="evidence" value="ECO:0007669"/>
    <property type="project" value="InterPro"/>
</dbReference>
<dbReference type="PANTHER" id="PTHR46577">
    <property type="entry name" value="HTH-TYPE TRANSCRIPTIONAL REGULATORY PROTEIN GABR"/>
    <property type="match status" value="1"/>
</dbReference>
<dbReference type="SMART" id="SM00345">
    <property type="entry name" value="HTH_GNTR"/>
    <property type="match status" value="1"/>
</dbReference>
<dbReference type="PROSITE" id="PS50949">
    <property type="entry name" value="HTH_GNTR"/>
    <property type="match status" value="1"/>
</dbReference>
<evidence type="ECO:0000256" key="2">
    <source>
        <dbReference type="ARBA" id="ARBA00023015"/>
    </source>
</evidence>
<dbReference type="InterPro" id="IPR051446">
    <property type="entry name" value="HTH_trans_reg/aminotransferase"/>
</dbReference>
<keyword evidence="3" id="KW-0238">DNA-binding</keyword>
<dbReference type="PANTHER" id="PTHR46577:SF2">
    <property type="entry name" value="TRANSCRIPTIONAL REGULATORY PROTEIN"/>
    <property type="match status" value="1"/>
</dbReference>
<organism evidence="6">
    <name type="scientific">hydrothermal vent metagenome</name>
    <dbReference type="NCBI Taxonomy" id="652676"/>
    <lineage>
        <taxon>unclassified sequences</taxon>
        <taxon>metagenomes</taxon>
        <taxon>ecological metagenomes</taxon>
    </lineage>
</organism>
<feature type="non-terminal residue" evidence="6">
    <location>
        <position position="93"/>
    </location>
</feature>
<dbReference type="InterPro" id="IPR036390">
    <property type="entry name" value="WH_DNA-bd_sf"/>
</dbReference>
<dbReference type="Pfam" id="PF00392">
    <property type="entry name" value="GntR"/>
    <property type="match status" value="1"/>
</dbReference>
<name>A0A3B0UDP6_9ZZZZ</name>
<evidence type="ECO:0000259" key="5">
    <source>
        <dbReference type="PROSITE" id="PS50949"/>
    </source>
</evidence>
<dbReference type="AlphaFoldDB" id="A0A3B0UDP6"/>
<dbReference type="InterPro" id="IPR000524">
    <property type="entry name" value="Tscrpt_reg_HTH_GntR"/>
</dbReference>
<sequence length="93" mass="10178">MTVHTQEQQSNKPSLVEQVMEKIRQRISNQRLTPGTKLPSIRKSATQLAVSKSTMVIAYDRLAAMGEIKAIRGAGFFVAGNLVPLNLIETGPD</sequence>
<dbReference type="Gene3D" id="1.10.10.10">
    <property type="entry name" value="Winged helix-like DNA-binding domain superfamily/Winged helix DNA-binding domain"/>
    <property type="match status" value="1"/>
</dbReference>
<accession>A0A3B0UDP6</accession>
<keyword evidence="4" id="KW-0804">Transcription</keyword>
<dbReference type="GO" id="GO:0003677">
    <property type="term" value="F:DNA binding"/>
    <property type="evidence" value="ECO:0007669"/>
    <property type="project" value="UniProtKB-KW"/>
</dbReference>
<evidence type="ECO:0000256" key="3">
    <source>
        <dbReference type="ARBA" id="ARBA00023125"/>
    </source>
</evidence>
<evidence type="ECO:0000256" key="4">
    <source>
        <dbReference type="ARBA" id="ARBA00023163"/>
    </source>
</evidence>
<feature type="domain" description="HTH gntR-type" evidence="5">
    <location>
        <begin position="13"/>
        <end position="81"/>
    </location>
</feature>
<dbReference type="CDD" id="cd07377">
    <property type="entry name" value="WHTH_GntR"/>
    <property type="match status" value="1"/>
</dbReference>
<keyword evidence="2" id="KW-0805">Transcription regulation</keyword>
<evidence type="ECO:0000256" key="1">
    <source>
        <dbReference type="ARBA" id="ARBA00022898"/>
    </source>
</evidence>
<reference evidence="6" key="1">
    <citation type="submission" date="2018-06" db="EMBL/GenBank/DDBJ databases">
        <authorList>
            <person name="Zhirakovskaya E."/>
        </authorList>
    </citation>
    <scope>NUCLEOTIDE SEQUENCE</scope>
</reference>